<sequence length="330" mass="34982">MSSRTASLRSLSRATATTTATSPGIRLFSATARRAAPSAHRALVFREHGALNDALSAHTFRALSPPGPGRVNVRVRLAPVNPSDVNASKASTPNKPSPETLLPPDSGGTQDFSVAGRRARPERGWSAVGVNAGGSEVTVRAGHRYTVERERVESTLRESGMDGGMGKTSYLFSSLDGYAYAGLGLGGPFKQVTPDVAEDDLPTCTISFDECFPGYSRASDVFKYVAFENPQCGDCIITALSRASGPLGLSTFLPPAERQLADLSAKIPDRSEPIPHLPLVARYDDGDFSLRGAMGASGRAQRARVDAARAAALPLRRREHARGVRDALGH</sequence>
<evidence type="ECO:0000313" key="3">
    <source>
        <dbReference type="Proteomes" id="UP000298390"/>
    </source>
</evidence>
<dbReference type="SUPFAM" id="SSF50129">
    <property type="entry name" value="GroES-like"/>
    <property type="match status" value="1"/>
</dbReference>
<name>A0A4Y9Y372_9APHY</name>
<feature type="region of interest" description="Disordered" evidence="1">
    <location>
        <begin position="82"/>
        <end position="116"/>
    </location>
</feature>
<comment type="caution">
    <text evidence="2">The sequence shown here is derived from an EMBL/GenBank/DDBJ whole genome shotgun (WGS) entry which is preliminary data.</text>
</comment>
<protein>
    <submittedName>
        <fullName evidence="2">Uncharacterized protein</fullName>
    </submittedName>
</protein>
<dbReference type="InterPro" id="IPR011032">
    <property type="entry name" value="GroES-like_sf"/>
</dbReference>
<dbReference type="STRING" id="34475.A0A4Y9Y372"/>
<reference evidence="2 3" key="1">
    <citation type="submission" date="2019-01" db="EMBL/GenBank/DDBJ databases">
        <title>Genome sequencing of the rare red list fungi Fomitopsis rosea.</title>
        <authorList>
            <person name="Buettner E."/>
            <person name="Kellner H."/>
        </authorList>
    </citation>
    <scope>NUCLEOTIDE SEQUENCE [LARGE SCALE GENOMIC DNA]</scope>
    <source>
        <strain evidence="2 3">DSM 105464</strain>
    </source>
</reference>
<dbReference type="Proteomes" id="UP000298390">
    <property type="component" value="Unassembled WGS sequence"/>
</dbReference>
<feature type="region of interest" description="Disordered" evidence="1">
    <location>
        <begin position="1"/>
        <end position="20"/>
    </location>
</feature>
<accession>A0A4Y9Y372</accession>
<dbReference type="EMBL" id="SEKV01000539">
    <property type="protein sequence ID" value="TFY56037.1"/>
    <property type="molecule type" value="Genomic_DNA"/>
</dbReference>
<proteinExistence type="predicted"/>
<evidence type="ECO:0000256" key="1">
    <source>
        <dbReference type="SAM" id="MobiDB-lite"/>
    </source>
</evidence>
<dbReference type="AlphaFoldDB" id="A0A4Y9Y372"/>
<evidence type="ECO:0000313" key="2">
    <source>
        <dbReference type="EMBL" id="TFY56037.1"/>
    </source>
</evidence>
<feature type="compositionally biased region" description="Polar residues" evidence="1">
    <location>
        <begin position="83"/>
        <end position="94"/>
    </location>
</feature>
<dbReference type="Gene3D" id="3.90.180.10">
    <property type="entry name" value="Medium-chain alcohol dehydrogenases, catalytic domain"/>
    <property type="match status" value="1"/>
</dbReference>
<gene>
    <name evidence="2" type="ORF">EVJ58_g7880</name>
</gene>
<organism evidence="2 3">
    <name type="scientific">Rhodofomes roseus</name>
    <dbReference type="NCBI Taxonomy" id="34475"/>
    <lineage>
        <taxon>Eukaryota</taxon>
        <taxon>Fungi</taxon>
        <taxon>Dikarya</taxon>
        <taxon>Basidiomycota</taxon>
        <taxon>Agaricomycotina</taxon>
        <taxon>Agaricomycetes</taxon>
        <taxon>Polyporales</taxon>
        <taxon>Rhodofomes</taxon>
    </lineage>
</organism>